<dbReference type="InterPro" id="IPR001034">
    <property type="entry name" value="DeoR_HTH"/>
</dbReference>
<protein>
    <submittedName>
        <fullName evidence="5">DeoR/GlpR family DNA-binding transcription regulator</fullName>
    </submittedName>
</protein>
<keyword evidence="6" id="KW-1185">Reference proteome</keyword>
<evidence type="ECO:0000313" key="5">
    <source>
        <dbReference type="EMBL" id="MBW8639464.1"/>
    </source>
</evidence>
<dbReference type="Pfam" id="PF00455">
    <property type="entry name" value="DeoRC"/>
    <property type="match status" value="1"/>
</dbReference>
<dbReference type="PANTHER" id="PTHR30363">
    <property type="entry name" value="HTH-TYPE TRANSCRIPTIONAL REGULATOR SRLR-RELATED"/>
    <property type="match status" value="1"/>
</dbReference>
<feature type="domain" description="HTH deoR-type" evidence="4">
    <location>
        <begin position="1"/>
        <end position="55"/>
    </location>
</feature>
<organism evidence="5 6">
    <name type="scientific">Flavimaribacter sediminis</name>
    <dbReference type="NCBI Taxonomy" id="2865987"/>
    <lineage>
        <taxon>Bacteria</taxon>
        <taxon>Pseudomonadati</taxon>
        <taxon>Pseudomonadota</taxon>
        <taxon>Alphaproteobacteria</taxon>
        <taxon>Hyphomicrobiales</taxon>
        <taxon>Rhizobiaceae</taxon>
        <taxon>Flavimaribacter</taxon>
    </lineage>
</organism>
<dbReference type="GO" id="GO:0003700">
    <property type="term" value="F:DNA-binding transcription factor activity"/>
    <property type="evidence" value="ECO:0007669"/>
    <property type="project" value="InterPro"/>
</dbReference>
<dbReference type="InterPro" id="IPR050313">
    <property type="entry name" value="Carb_Metab_HTH_regulators"/>
</dbReference>
<evidence type="ECO:0000259" key="4">
    <source>
        <dbReference type="PROSITE" id="PS51000"/>
    </source>
</evidence>
<comment type="caution">
    <text evidence="5">The sequence shown here is derived from an EMBL/GenBank/DDBJ whole genome shotgun (WGS) entry which is preliminary data.</text>
</comment>
<dbReference type="SMART" id="SM00420">
    <property type="entry name" value="HTH_DEOR"/>
    <property type="match status" value="1"/>
</dbReference>
<keyword evidence="2" id="KW-0805">Transcription regulation</keyword>
<evidence type="ECO:0000256" key="1">
    <source>
        <dbReference type="ARBA" id="ARBA00022491"/>
    </source>
</evidence>
<name>A0AAE2ZNW6_9HYPH</name>
<evidence type="ECO:0000313" key="6">
    <source>
        <dbReference type="Proteomes" id="UP001196509"/>
    </source>
</evidence>
<dbReference type="SMART" id="SM01134">
    <property type="entry name" value="DeoRC"/>
    <property type="match status" value="1"/>
</dbReference>
<accession>A0AAE2ZNW6</accession>
<dbReference type="Gene3D" id="3.40.50.1360">
    <property type="match status" value="1"/>
</dbReference>
<dbReference type="RefSeq" id="WP_220230194.1">
    <property type="nucleotide sequence ID" value="NZ_JAICBX010000004.1"/>
</dbReference>
<keyword evidence="1" id="KW-0678">Repressor</keyword>
<gene>
    <name evidence="5" type="ORF">K1W69_19880</name>
</gene>
<sequence length="254" mass="27074">MDRRSAILAAAQRHGRVTVDGLAGELGVSAHTIRRDLNALCEEAKLRRLHGGAEFMDGTANMPYGARSVLNYDAKRAIAETVADMVFDGATVFISIGSTPAIIARTLSRKESLTVVTNNLNAAMALSENTTNRIFLPGGEMRLPDGDFLNEASMDLFGSHQADFGIYGVGGIDKEGSLFDFHLAEVSIREQIRANSRKSVLVADKSKFGRRAAAAGGRLGDADNVVIDARPGEPYAALLEPIADRLVVAAMAEA</sequence>
<dbReference type="InterPro" id="IPR036390">
    <property type="entry name" value="WH_DNA-bd_sf"/>
</dbReference>
<reference evidence="5" key="1">
    <citation type="submission" date="2021-08" db="EMBL/GenBank/DDBJ databases">
        <title>Hoeflea bacterium WL0058 sp. nov., isolated from the sediment.</title>
        <authorList>
            <person name="Wang L."/>
            <person name="Zhang D."/>
        </authorList>
    </citation>
    <scope>NUCLEOTIDE SEQUENCE</scope>
    <source>
        <strain evidence="5">WL0058</strain>
    </source>
</reference>
<dbReference type="GO" id="GO:0003677">
    <property type="term" value="F:DNA binding"/>
    <property type="evidence" value="ECO:0007669"/>
    <property type="project" value="UniProtKB-KW"/>
</dbReference>
<evidence type="ECO:0000256" key="3">
    <source>
        <dbReference type="ARBA" id="ARBA00023163"/>
    </source>
</evidence>
<dbReference type="InterPro" id="IPR014036">
    <property type="entry name" value="DeoR-like_C"/>
</dbReference>
<proteinExistence type="predicted"/>
<dbReference type="Proteomes" id="UP001196509">
    <property type="component" value="Unassembled WGS sequence"/>
</dbReference>
<dbReference type="EMBL" id="JAICBX010000004">
    <property type="protein sequence ID" value="MBW8639464.1"/>
    <property type="molecule type" value="Genomic_DNA"/>
</dbReference>
<keyword evidence="3" id="KW-0804">Transcription</keyword>
<dbReference type="PRINTS" id="PR00037">
    <property type="entry name" value="HTHLACR"/>
</dbReference>
<dbReference type="SUPFAM" id="SSF46785">
    <property type="entry name" value="Winged helix' DNA-binding domain"/>
    <property type="match status" value="1"/>
</dbReference>
<dbReference type="AlphaFoldDB" id="A0AAE2ZNW6"/>
<dbReference type="PANTHER" id="PTHR30363:SF4">
    <property type="entry name" value="GLYCEROL-3-PHOSPHATE REGULON REPRESSOR"/>
    <property type="match status" value="1"/>
</dbReference>
<dbReference type="Gene3D" id="1.10.10.10">
    <property type="entry name" value="Winged helix-like DNA-binding domain superfamily/Winged helix DNA-binding domain"/>
    <property type="match status" value="1"/>
</dbReference>
<keyword evidence="5" id="KW-0238">DNA-binding</keyword>
<evidence type="ECO:0000256" key="2">
    <source>
        <dbReference type="ARBA" id="ARBA00023015"/>
    </source>
</evidence>
<dbReference type="Pfam" id="PF08220">
    <property type="entry name" value="HTH_DeoR"/>
    <property type="match status" value="1"/>
</dbReference>
<dbReference type="InterPro" id="IPR037171">
    <property type="entry name" value="NagB/RpiA_transferase-like"/>
</dbReference>
<dbReference type="PROSITE" id="PS51000">
    <property type="entry name" value="HTH_DEOR_2"/>
    <property type="match status" value="1"/>
</dbReference>
<dbReference type="InterPro" id="IPR036388">
    <property type="entry name" value="WH-like_DNA-bd_sf"/>
</dbReference>
<dbReference type="SUPFAM" id="SSF100950">
    <property type="entry name" value="NagB/RpiA/CoA transferase-like"/>
    <property type="match status" value="1"/>
</dbReference>